<comment type="caution">
    <text evidence="1">The sequence shown here is derived from an EMBL/GenBank/DDBJ whole genome shotgun (WGS) entry which is preliminary data.</text>
</comment>
<evidence type="ECO:0000313" key="1">
    <source>
        <dbReference type="EMBL" id="TGA99618.1"/>
    </source>
</evidence>
<dbReference type="RefSeq" id="WP_135347640.1">
    <property type="nucleotide sequence ID" value="NZ_SRJD01000003.1"/>
</dbReference>
<evidence type="ECO:0000313" key="2">
    <source>
        <dbReference type="Proteomes" id="UP000298347"/>
    </source>
</evidence>
<dbReference type="AlphaFoldDB" id="A0A4Z0GSL3"/>
<gene>
    <name evidence="1" type="ORF">E4665_04685</name>
</gene>
<name>A0A4Z0GSL3_9BACL</name>
<sequence>MTKFKTYCTKIFLLCDSIKRNGLRGDRYGVFTEADFSSACPKIAFDHYADNIGKVEDKDILKHYDGLLKKLDCLL</sequence>
<accession>A0A4Z0GSL3</accession>
<dbReference type="EMBL" id="SRJD01000003">
    <property type="protein sequence ID" value="TGA99618.1"/>
    <property type="molecule type" value="Genomic_DNA"/>
</dbReference>
<proteinExistence type="predicted"/>
<keyword evidence="2" id="KW-1185">Reference proteome</keyword>
<protein>
    <submittedName>
        <fullName evidence="1">Uncharacterized protein</fullName>
    </submittedName>
</protein>
<dbReference type="Proteomes" id="UP000298347">
    <property type="component" value="Unassembled WGS sequence"/>
</dbReference>
<organism evidence="1 2">
    <name type="scientific">Sporolactobacillus shoreae</name>
    <dbReference type="NCBI Taxonomy" id="1465501"/>
    <lineage>
        <taxon>Bacteria</taxon>
        <taxon>Bacillati</taxon>
        <taxon>Bacillota</taxon>
        <taxon>Bacilli</taxon>
        <taxon>Bacillales</taxon>
        <taxon>Sporolactobacillaceae</taxon>
        <taxon>Sporolactobacillus</taxon>
    </lineage>
</organism>
<reference evidence="1 2" key="1">
    <citation type="journal article" date="2015" name="Int. J. Syst. Evol. Microbiol.">
        <title>Sporolactobacillus shoreae sp. nov. and Sporolactobacillus spathodeae sp. nov., two spore-forming lactic acid bacteria isolated from tree barks in Thailand.</title>
        <authorList>
            <person name="Thamacharoensuk T."/>
            <person name="Kitahara M."/>
            <person name="Ohkuma M."/>
            <person name="Thongchul N."/>
            <person name="Tanasupawat S."/>
        </authorList>
    </citation>
    <scope>NUCLEOTIDE SEQUENCE [LARGE SCALE GENOMIC DNA]</scope>
    <source>
        <strain evidence="1 2">BK92</strain>
    </source>
</reference>